<evidence type="ECO:0000313" key="3">
    <source>
        <dbReference type="Proteomes" id="UP000190367"/>
    </source>
</evidence>
<evidence type="ECO:0000313" key="2">
    <source>
        <dbReference type="EMBL" id="SJZ42544.1"/>
    </source>
</evidence>
<dbReference type="Gene3D" id="3.30.70.100">
    <property type="match status" value="2"/>
</dbReference>
<dbReference type="RefSeq" id="WP_078666881.1">
    <property type="nucleotide sequence ID" value="NZ_FUWZ01000001.1"/>
</dbReference>
<dbReference type="Pfam" id="PF07978">
    <property type="entry name" value="NIPSNAP"/>
    <property type="match status" value="1"/>
</dbReference>
<evidence type="ECO:0000259" key="1">
    <source>
        <dbReference type="Pfam" id="PF07978"/>
    </source>
</evidence>
<gene>
    <name evidence="2" type="ORF">SAMN04488128_101152</name>
</gene>
<feature type="domain" description="NIPSNAP" evidence="1">
    <location>
        <begin position="150"/>
        <end position="253"/>
    </location>
</feature>
<dbReference type="InterPro" id="IPR011008">
    <property type="entry name" value="Dimeric_a/b-barrel"/>
</dbReference>
<dbReference type="OrthoDB" id="192769at2"/>
<dbReference type="SUPFAM" id="SSF54909">
    <property type="entry name" value="Dimeric alpha+beta barrel"/>
    <property type="match status" value="2"/>
</dbReference>
<proteinExistence type="predicted"/>
<accession>A0A1T4KJF8</accession>
<organism evidence="2 3">
    <name type="scientific">Chitinophaga eiseniae</name>
    <dbReference type="NCBI Taxonomy" id="634771"/>
    <lineage>
        <taxon>Bacteria</taxon>
        <taxon>Pseudomonadati</taxon>
        <taxon>Bacteroidota</taxon>
        <taxon>Chitinophagia</taxon>
        <taxon>Chitinophagales</taxon>
        <taxon>Chitinophagaceae</taxon>
        <taxon>Chitinophaga</taxon>
    </lineage>
</organism>
<sequence length="255" mass="29034">MKTSTFLLAALLLGCIQLMAKERQLYQIKIYHLKTAAQEARVDSFLQAAYLPAMHRAGISTVGVFKPVTTDTADIRIYVLVPFRNMDQLLQLDKKLAADKVFRESGRPYLDAAWNDIPYGRLESILLQAFPDAPVITVPALSSPKTERVYELRSYESPTEQYHVNKVKMFNEGGEINIFRQLGFNAVFYGSVLSGSRMPNLMYMTTFNNKADRDAHWKSFSADPGWKKLSVMPEYAHNVSKSEITFLYPTHYSDI</sequence>
<keyword evidence="3" id="KW-1185">Reference proteome</keyword>
<dbReference type="AlphaFoldDB" id="A0A1T4KJF8"/>
<reference evidence="3" key="1">
    <citation type="submission" date="2017-02" db="EMBL/GenBank/DDBJ databases">
        <authorList>
            <person name="Varghese N."/>
            <person name="Submissions S."/>
        </authorList>
    </citation>
    <scope>NUCLEOTIDE SEQUENCE [LARGE SCALE GENOMIC DNA]</scope>
    <source>
        <strain evidence="3">DSM 22224</strain>
    </source>
</reference>
<name>A0A1T4KJF8_9BACT</name>
<dbReference type="PROSITE" id="PS51257">
    <property type="entry name" value="PROKAR_LIPOPROTEIN"/>
    <property type="match status" value="1"/>
</dbReference>
<dbReference type="Proteomes" id="UP000190367">
    <property type="component" value="Unassembled WGS sequence"/>
</dbReference>
<dbReference type="EMBL" id="FUWZ01000001">
    <property type="protein sequence ID" value="SJZ42544.1"/>
    <property type="molecule type" value="Genomic_DNA"/>
</dbReference>
<dbReference type="STRING" id="634771.SAMN04488128_101152"/>
<dbReference type="InterPro" id="IPR012577">
    <property type="entry name" value="NIPSNAP"/>
</dbReference>
<protein>
    <submittedName>
        <fullName evidence="2">NIPSNAP protein</fullName>
    </submittedName>
</protein>